<protein>
    <submittedName>
        <fullName evidence="5">ABC transporter substrate-binding protein</fullName>
    </submittedName>
</protein>
<keyword evidence="6" id="KW-1185">Reference proteome</keyword>
<dbReference type="RefSeq" id="WP_353530433.1">
    <property type="nucleotide sequence ID" value="NZ_JBBMEX010000004.1"/>
</dbReference>
<evidence type="ECO:0000256" key="2">
    <source>
        <dbReference type="ARBA" id="ARBA00022448"/>
    </source>
</evidence>
<dbReference type="InterPro" id="IPR006059">
    <property type="entry name" value="SBP"/>
</dbReference>
<name>A0ABV1HCU6_9FIRM</name>
<keyword evidence="3 4" id="KW-0732">Signal</keyword>
<sequence>MKKKVVSLMLVLSMAAAMFAGCGSSGKDSSKDEAKKDDSKGSVYYLNFKPEVDKQWQKIAKAYTKKTGVEVKVVTAASNQYETTLKSEIAGSNAPTLFQINGPIGYESWKDYCLDLTDTDLYKNLTDQSLAVKGEDGKAYGIPYTVETYGIIYNNAIMEKYFALDGAVVKSMDEINSYDKLKEVVEDMTAKKKDLGIDGVFASTSLKPGEDWRWQTHLANLPIYYEYKDNKVSDMDKIEFKYAENYKNILDLYMDNSVSEKGLLGSVDVATSMAEFALGQCAMVQNGNWAWSQISEVDGNTVKAEDIKFMPIYFGVDDENEGLCTGTENFWCINSQASKEDIQATKDFLTWLTTDSEGKAYMYKSTDDGGLGNAAPFTTFGEDERSSDPLAVEMYKWMESGKTSVSWNFTTFPSQTFKDDFGAALLEYANGNMSFDKVEKQVVDEWASEKGAN</sequence>
<accession>A0ABV1HCU6</accession>
<proteinExistence type="inferred from homology"/>
<gene>
    <name evidence="5" type="ORF">WMO43_05350</name>
</gene>
<comment type="caution">
    <text evidence="5">The sequence shown here is derived from an EMBL/GenBank/DDBJ whole genome shotgun (WGS) entry which is preliminary data.</text>
</comment>
<dbReference type="SUPFAM" id="SSF53850">
    <property type="entry name" value="Periplasmic binding protein-like II"/>
    <property type="match status" value="1"/>
</dbReference>
<feature type="chain" id="PRO_5046474763" evidence="4">
    <location>
        <begin position="21"/>
        <end position="453"/>
    </location>
</feature>
<evidence type="ECO:0000313" key="6">
    <source>
        <dbReference type="Proteomes" id="UP001454489"/>
    </source>
</evidence>
<dbReference type="Proteomes" id="UP001454489">
    <property type="component" value="Unassembled WGS sequence"/>
</dbReference>
<keyword evidence="2" id="KW-0813">Transport</keyword>
<dbReference type="PANTHER" id="PTHR43649:SF34">
    <property type="entry name" value="ABC TRANSPORTER PERIPLASMIC-BINDING PROTEIN YCJN-RELATED"/>
    <property type="match status" value="1"/>
</dbReference>
<dbReference type="PROSITE" id="PS51257">
    <property type="entry name" value="PROKAR_LIPOPROTEIN"/>
    <property type="match status" value="1"/>
</dbReference>
<dbReference type="Gene3D" id="3.40.190.10">
    <property type="entry name" value="Periplasmic binding protein-like II"/>
    <property type="match status" value="1"/>
</dbReference>
<organism evidence="5 6">
    <name type="scientific">Maccoyibacter intestinihominis</name>
    <dbReference type="NCBI Taxonomy" id="3133499"/>
    <lineage>
        <taxon>Bacteria</taxon>
        <taxon>Bacillati</taxon>
        <taxon>Bacillota</taxon>
        <taxon>Clostridia</taxon>
        <taxon>Lachnospirales</taxon>
        <taxon>Lachnospiraceae</taxon>
        <taxon>Maccoyibacter</taxon>
    </lineage>
</organism>
<reference evidence="5 6" key="1">
    <citation type="submission" date="2024-03" db="EMBL/GenBank/DDBJ databases">
        <title>Human intestinal bacterial collection.</title>
        <authorList>
            <person name="Pauvert C."/>
            <person name="Hitch T.C.A."/>
            <person name="Clavel T."/>
        </authorList>
    </citation>
    <scope>NUCLEOTIDE SEQUENCE [LARGE SCALE GENOMIC DNA]</scope>
    <source>
        <strain evidence="5 6">CLA-AA-H185</strain>
    </source>
</reference>
<dbReference type="EMBL" id="JBBMEX010000004">
    <property type="protein sequence ID" value="MEQ2557305.1"/>
    <property type="molecule type" value="Genomic_DNA"/>
</dbReference>
<dbReference type="InterPro" id="IPR050490">
    <property type="entry name" value="Bact_solute-bd_prot1"/>
</dbReference>
<dbReference type="PANTHER" id="PTHR43649">
    <property type="entry name" value="ARABINOSE-BINDING PROTEIN-RELATED"/>
    <property type="match status" value="1"/>
</dbReference>
<evidence type="ECO:0000313" key="5">
    <source>
        <dbReference type="EMBL" id="MEQ2557305.1"/>
    </source>
</evidence>
<dbReference type="Pfam" id="PF13416">
    <property type="entry name" value="SBP_bac_8"/>
    <property type="match status" value="1"/>
</dbReference>
<evidence type="ECO:0000256" key="1">
    <source>
        <dbReference type="ARBA" id="ARBA00008520"/>
    </source>
</evidence>
<evidence type="ECO:0000256" key="4">
    <source>
        <dbReference type="SAM" id="SignalP"/>
    </source>
</evidence>
<comment type="similarity">
    <text evidence="1">Belongs to the bacterial solute-binding protein 1 family.</text>
</comment>
<feature type="signal peptide" evidence="4">
    <location>
        <begin position="1"/>
        <end position="20"/>
    </location>
</feature>
<evidence type="ECO:0000256" key="3">
    <source>
        <dbReference type="ARBA" id="ARBA00022729"/>
    </source>
</evidence>